<evidence type="ECO:0000256" key="2">
    <source>
        <dbReference type="SAM" id="MobiDB-lite"/>
    </source>
</evidence>
<feature type="chain" id="PRO_5040792526" evidence="4">
    <location>
        <begin position="28"/>
        <end position="590"/>
    </location>
</feature>
<dbReference type="OrthoDB" id="2018951at2759"/>
<accession>A0A9W3CN69</accession>
<keyword evidence="1" id="KW-0175">Coiled coil</keyword>
<dbReference type="RefSeq" id="XP_056852936.1">
    <property type="nucleotide sequence ID" value="XM_056996956.1"/>
</dbReference>
<feature type="region of interest" description="Disordered" evidence="2">
    <location>
        <begin position="481"/>
        <end position="510"/>
    </location>
</feature>
<feature type="compositionally biased region" description="Low complexity" evidence="2">
    <location>
        <begin position="482"/>
        <end position="499"/>
    </location>
</feature>
<feature type="region of interest" description="Disordered" evidence="2">
    <location>
        <begin position="523"/>
        <end position="590"/>
    </location>
</feature>
<evidence type="ECO:0000313" key="5">
    <source>
        <dbReference type="Proteomes" id="UP000504610"/>
    </source>
</evidence>
<organism evidence="5 6">
    <name type="scientific">Raphanus sativus</name>
    <name type="common">Radish</name>
    <name type="synonym">Raphanus raphanistrum var. sativus</name>
    <dbReference type="NCBI Taxonomy" id="3726"/>
    <lineage>
        <taxon>Eukaryota</taxon>
        <taxon>Viridiplantae</taxon>
        <taxon>Streptophyta</taxon>
        <taxon>Embryophyta</taxon>
        <taxon>Tracheophyta</taxon>
        <taxon>Spermatophyta</taxon>
        <taxon>Magnoliopsida</taxon>
        <taxon>eudicotyledons</taxon>
        <taxon>Gunneridae</taxon>
        <taxon>Pentapetalae</taxon>
        <taxon>rosids</taxon>
        <taxon>malvids</taxon>
        <taxon>Brassicales</taxon>
        <taxon>Brassicaceae</taxon>
        <taxon>Brassiceae</taxon>
        <taxon>Raphanus</taxon>
    </lineage>
</organism>
<dbReference type="InterPro" id="IPR045288">
    <property type="entry name" value="At1g75140-like"/>
</dbReference>
<dbReference type="KEGG" id="rsz:130502208"/>
<keyword evidence="3" id="KW-1133">Transmembrane helix</keyword>
<keyword evidence="5" id="KW-1185">Reference proteome</keyword>
<feature type="coiled-coil region" evidence="1">
    <location>
        <begin position="36"/>
        <end position="70"/>
    </location>
</feature>
<dbReference type="Proteomes" id="UP000504610">
    <property type="component" value="Unplaced"/>
</dbReference>
<evidence type="ECO:0000256" key="4">
    <source>
        <dbReference type="SAM" id="SignalP"/>
    </source>
</evidence>
<name>A0A9W3CN69_RAPSA</name>
<proteinExistence type="predicted"/>
<dbReference type="InterPro" id="IPR015943">
    <property type="entry name" value="WD40/YVTN_repeat-like_dom_sf"/>
</dbReference>
<sequence length="590" mass="65273">MAGFQKGKSFLFFVSFSVLFLSPIVTASESDPVVPYENSDSRLHRLEELVRNLTEAVSRLNAKLSETKKHEISVKESSGKKAFSVTNHSPFWSERFEFTSAVKLNSDAITCINVLPFRDHEGLSKYFAVGDSSGSLYVFLRNGDVLVEFSTGCDSPVTAMVSYVSSVYKNESFVVTGHQSGAVLLHRLREGSDSSSASMESVGRFDGTEDGLEVTLLEVHHVGRVRYILATDLTGKLTVFTENRTVHGSVTPASRPLVFSKQRLLFLTETGAGSLDLRTMKIRESDCEGLNSSLARTYVFDASERSKAYGFTSEGEVIHVLLLGDVANFKCRVRSKKKITQILQEEPVALQAIKGYLVLVSEEKVFVYNVSTQHYVRTTGPRLLFPAALEDLRSTFLRHRSTTKFVNKVAPLIASDREKLLVMSLGEGYVATYKSKLRSSKGEVSTMLWSSPVFFFLLFLFGAWHFFAKKKESLTAWGPDDSSFASSSSSATTERAFSEPSSRRNNDDLMDIRRRYVSPSRYRPGAAAGTYRSVASNEPTSRATVDATNYRATGQEMKYRGGSGLDSSGGGFGNRRESLFGNNKALDNES</sequence>
<feature type="compositionally biased region" description="Polar residues" evidence="2">
    <location>
        <begin position="533"/>
        <end position="552"/>
    </location>
</feature>
<evidence type="ECO:0000256" key="1">
    <source>
        <dbReference type="SAM" id="Coils"/>
    </source>
</evidence>
<feature type="compositionally biased region" description="Gly residues" evidence="2">
    <location>
        <begin position="561"/>
        <end position="573"/>
    </location>
</feature>
<keyword evidence="3" id="KW-0472">Membrane</keyword>
<feature type="transmembrane region" description="Helical" evidence="3">
    <location>
        <begin position="447"/>
        <end position="467"/>
    </location>
</feature>
<dbReference type="GeneID" id="130502208"/>
<dbReference type="PANTHER" id="PTHR35464:SF1">
    <property type="entry name" value="OS06G0115200 PROTEIN"/>
    <property type="match status" value="1"/>
</dbReference>
<evidence type="ECO:0000313" key="6">
    <source>
        <dbReference type="RefSeq" id="XP_056852936.1"/>
    </source>
</evidence>
<dbReference type="SUPFAM" id="SSF50978">
    <property type="entry name" value="WD40 repeat-like"/>
    <property type="match status" value="1"/>
</dbReference>
<dbReference type="PANTHER" id="PTHR35464">
    <property type="entry name" value="OS06G0115200 PROTEIN"/>
    <property type="match status" value="1"/>
</dbReference>
<keyword evidence="3" id="KW-0812">Transmembrane</keyword>
<reference evidence="6" key="1">
    <citation type="submission" date="2025-08" db="UniProtKB">
        <authorList>
            <consortium name="RefSeq"/>
        </authorList>
    </citation>
    <scope>IDENTIFICATION</scope>
    <source>
        <tissue evidence="6">Leaf</tissue>
    </source>
</reference>
<feature type="signal peptide" evidence="4">
    <location>
        <begin position="1"/>
        <end position="27"/>
    </location>
</feature>
<keyword evidence="4" id="KW-0732">Signal</keyword>
<dbReference type="InterPro" id="IPR036322">
    <property type="entry name" value="WD40_repeat_dom_sf"/>
</dbReference>
<protein>
    <submittedName>
        <fullName evidence="6">Uncharacterized membrane protein At1g75140-like</fullName>
    </submittedName>
</protein>
<feature type="compositionally biased region" description="Basic and acidic residues" evidence="2">
    <location>
        <begin position="501"/>
        <end position="510"/>
    </location>
</feature>
<evidence type="ECO:0000256" key="3">
    <source>
        <dbReference type="SAM" id="Phobius"/>
    </source>
</evidence>
<dbReference type="Gene3D" id="2.130.10.10">
    <property type="entry name" value="YVTN repeat-like/Quinoprotein amine dehydrogenase"/>
    <property type="match status" value="1"/>
</dbReference>
<gene>
    <name evidence="6" type="primary">LOC130502208</name>
</gene>
<dbReference type="AlphaFoldDB" id="A0A9W3CN69"/>